<dbReference type="Gene3D" id="2.60.40.1180">
    <property type="entry name" value="Golgi alpha-mannosidase II"/>
    <property type="match status" value="1"/>
</dbReference>
<feature type="region of interest" description="Disordered" evidence="1">
    <location>
        <begin position="1"/>
        <end position="20"/>
    </location>
</feature>
<name>A0ABU3SYR1_9ALTE</name>
<protein>
    <submittedName>
        <fullName evidence="3">Alpha-L-fucosidase C-terminal domain-containing protein</fullName>
    </submittedName>
</protein>
<dbReference type="EMBL" id="JAWDIO010000002">
    <property type="protein sequence ID" value="MDU0355143.1"/>
    <property type="molecule type" value="Genomic_DNA"/>
</dbReference>
<reference evidence="3 4" key="1">
    <citation type="submission" date="2023-10" db="EMBL/GenBank/DDBJ databases">
        <title>Glaciecola aquimarina strain GGW-M5 nov., isolated from a coastal seawater.</title>
        <authorList>
            <person name="Bayburt H."/>
            <person name="Kim J.M."/>
            <person name="Choi B.J."/>
            <person name="Jeon C.O."/>
        </authorList>
    </citation>
    <scope>NUCLEOTIDE SEQUENCE [LARGE SCALE GENOMIC DNA]</scope>
    <source>
        <strain evidence="3 4">KCTC 32108</strain>
    </source>
</reference>
<proteinExistence type="predicted"/>
<dbReference type="RefSeq" id="WP_316028081.1">
    <property type="nucleotide sequence ID" value="NZ_JAWDIO010000002.1"/>
</dbReference>
<evidence type="ECO:0000259" key="2">
    <source>
        <dbReference type="Pfam" id="PF16757"/>
    </source>
</evidence>
<organism evidence="3 4">
    <name type="scientific">Paraglaciecola aquimarina</name>
    <dbReference type="NCBI Taxonomy" id="1235557"/>
    <lineage>
        <taxon>Bacteria</taxon>
        <taxon>Pseudomonadati</taxon>
        <taxon>Pseudomonadota</taxon>
        <taxon>Gammaproteobacteria</taxon>
        <taxon>Alteromonadales</taxon>
        <taxon>Alteromonadaceae</taxon>
        <taxon>Paraglaciecola</taxon>
    </lineage>
</organism>
<keyword evidence="4" id="KW-1185">Reference proteome</keyword>
<gene>
    <name evidence="3" type="ORF">RS130_15635</name>
</gene>
<sequence length="100" mass="11158">MPDGKNSNDAEKNRKDFNASDIRFTKNGETVYATMLAWPGDNKEITIKSIKPKFYPNKIAKITMLGHEGDLAFEQTDEGLKVTLPASSPSQYAQVLKITH</sequence>
<dbReference type="InterPro" id="IPR013780">
    <property type="entry name" value="Glyco_hydro_b"/>
</dbReference>
<comment type="caution">
    <text evidence="3">The sequence shown here is derived from an EMBL/GenBank/DDBJ whole genome shotgun (WGS) entry which is preliminary data.</text>
</comment>
<evidence type="ECO:0000313" key="3">
    <source>
        <dbReference type="EMBL" id="MDU0355143.1"/>
    </source>
</evidence>
<feature type="domain" description="Alpha-L-fucosidase C-terminal" evidence="2">
    <location>
        <begin position="15"/>
        <end position="99"/>
    </location>
</feature>
<accession>A0ABU3SYR1</accession>
<evidence type="ECO:0000313" key="4">
    <source>
        <dbReference type="Proteomes" id="UP001247805"/>
    </source>
</evidence>
<evidence type="ECO:0000256" key="1">
    <source>
        <dbReference type="SAM" id="MobiDB-lite"/>
    </source>
</evidence>
<dbReference type="InterPro" id="IPR031919">
    <property type="entry name" value="Fucosidase_C"/>
</dbReference>
<dbReference type="Proteomes" id="UP001247805">
    <property type="component" value="Unassembled WGS sequence"/>
</dbReference>
<dbReference type="Pfam" id="PF16757">
    <property type="entry name" value="Fucosidase_C"/>
    <property type="match status" value="1"/>
</dbReference>